<evidence type="ECO:0000259" key="6">
    <source>
        <dbReference type="PROSITE" id="PS50961"/>
    </source>
</evidence>
<dbReference type="Pfam" id="PF05383">
    <property type="entry name" value="La"/>
    <property type="match status" value="1"/>
</dbReference>
<evidence type="ECO:0000256" key="1">
    <source>
        <dbReference type="ARBA" id="ARBA00004123"/>
    </source>
</evidence>
<organism evidence="7 8">
    <name type="scientific">Effrenium voratum</name>
    <dbReference type="NCBI Taxonomy" id="2562239"/>
    <lineage>
        <taxon>Eukaryota</taxon>
        <taxon>Sar</taxon>
        <taxon>Alveolata</taxon>
        <taxon>Dinophyceae</taxon>
        <taxon>Suessiales</taxon>
        <taxon>Symbiodiniaceae</taxon>
        <taxon>Effrenium</taxon>
    </lineage>
</organism>
<dbReference type="InterPro" id="IPR006630">
    <property type="entry name" value="La_HTH"/>
</dbReference>
<dbReference type="Gene3D" id="1.10.10.10">
    <property type="entry name" value="Winged helix-like DNA-binding domain superfamily/Winged helix DNA-binding domain"/>
    <property type="match status" value="1"/>
</dbReference>
<keyword evidence="8" id="KW-1185">Reference proteome</keyword>
<comment type="subcellular location">
    <subcellularLocation>
        <location evidence="1">Nucleus</location>
    </subcellularLocation>
</comment>
<proteinExistence type="predicted"/>
<accession>A0AA36I8S5</accession>
<dbReference type="SMART" id="SM00715">
    <property type="entry name" value="LA"/>
    <property type="match status" value="1"/>
</dbReference>
<dbReference type="SUPFAM" id="SSF46785">
    <property type="entry name" value="Winged helix' DNA-binding domain"/>
    <property type="match status" value="1"/>
</dbReference>
<evidence type="ECO:0000313" key="8">
    <source>
        <dbReference type="Proteomes" id="UP001178507"/>
    </source>
</evidence>
<feature type="transmembrane region" description="Helical" evidence="5">
    <location>
        <begin position="20"/>
        <end position="37"/>
    </location>
</feature>
<evidence type="ECO:0000256" key="2">
    <source>
        <dbReference type="ARBA" id="ARBA00022884"/>
    </source>
</evidence>
<gene>
    <name evidence="7" type="ORF">EVOR1521_LOCUS10400</name>
</gene>
<reference evidence="7" key="1">
    <citation type="submission" date="2023-08" db="EMBL/GenBank/DDBJ databases">
        <authorList>
            <person name="Chen Y."/>
            <person name="Shah S."/>
            <person name="Dougan E. K."/>
            <person name="Thang M."/>
            <person name="Chan C."/>
        </authorList>
    </citation>
    <scope>NUCLEOTIDE SEQUENCE</scope>
</reference>
<keyword evidence="5" id="KW-0812">Transmembrane</keyword>
<dbReference type="PANTHER" id="PTHR22792">
    <property type="entry name" value="LUPUS LA PROTEIN-RELATED"/>
    <property type="match status" value="1"/>
</dbReference>
<keyword evidence="3" id="KW-0539">Nucleus</keyword>
<comment type="caution">
    <text evidence="7">The sequence shown here is derived from an EMBL/GenBank/DDBJ whole genome shotgun (WGS) entry which is preliminary data.</text>
</comment>
<dbReference type="InterPro" id="IPR036390">
    <property type="entry name" value="WH_DNA-bd_sf"/>
</dbReference>
<dbReference type="CDD" id="cd07323">
    <property type="entry name" value="LAM"/>
    <property type="match status" value="1"/>
</dbReference>
<feature type="domain" description="HTH La-type RNA-binding" evidence="6">
    <location>
        <begin position="47"/>
        <end position="139"/>
    </location>
</feature>
<keyword evidence="5" id="KW-1133">Transmembrane helix</keyword>
<sequence length="142" mass="16194">MNYMPPMAQAMPFDVAQLPMYPPYMGGGMGMPFIGYMPEMMPGMSSQPQRQEVVSKAQRQIDYYFSKENLIKDVYLRRHIMDTQGWVSLTSLAQFPKLAHITSDLGMLVEAVGNIQKLEMKQDASAVRLREDWQGWVLQPGT</sequence>
<dbReference type="GO" id="GO:0003723">
    <property type="term" value="F:RNA binding"/>
    <property type="evidence" value="ECO:0007669"/>
    <property type="project" value="UniProtKB-UniRule"/>
</dbReference>
<dbReference type="GO" id="GO:0005634">
    <property type="term" value="C:nucleus"/>
    <property type="evidence" value="ECO:0007669"/>
    <property type="project" value="UniProtKB-SubCell"/>
</dbReference>
<dbReference type="AlphaFoldDB" id="A0AA36I8S5"/>
<name>A0AA36I8S5_9DINO</name>
<dbReference type="GO" id="GO:1990904">
    <property type="term" value="C:ribonucleoprotein complex"/>
    <property type="evidence" value="ECO:0007669"/>
    <property type="project" value="InterPro"/>
</dbReference>
<evidence type="ECO:0000256" key="4">
    <source>
        <dbReference type="PROSITE-ProRule" id="PRU00332"/>
    </source>
</evidence>
<dbReference type="PROSITE" id="PS50961">
    <property type="entry name" value="HTH_LA"/>
    <property type="match status" value="1"/>
</dbReference>
<protein>
    <recommendedName>
        <fullName evidence="6">HTH La-type RNA-binding domain-containing protein</fullName>
    </recommendedName>
</protein>
<evidence type="ECO:0000313" key="7">
    <source>
        <dbReference type="EMBL" id="CAJ1383233.1"/>
    </source>
</evidence>
<dbReference type="InterPro" id="IPR036388">
    <property type="entry name" value="WH-like_DNA-bd_sf"/>
</dbReference>
<dbReference type="Proteomes" id="UP001178507">
    <property type="component" value="Unassembled WGS sequence"/>
</dbReference>
<dbReference type="EMBL" id="CAUJNA010001001">
    <property type="protein sequence ID" value="CAJ1383233.1"/>
    <property type="molecule type" value="Genomic_DNA"/>
</dbReference>
<evidence type="ECO:0000256" key="3">
    <source>
        <dbReference type="ARBA" id="ARBA00023242"/>
    </source>
</evidence>
<dbReference type="GO" id="GO:0006396">
    <property type="term" value="P:RNA processing"/>
    <property type="evidence" value="ECO:0007669"/>
    <property type="project" value="InterPro"/>
</dbReference>
<dbReference type="PRINTS" id="PR00302">
    <property type="entry name" value="LUPUSLA"/>
</dbReference>
<evidence type="ECO:0000256" key="5">
    <source>
        <dbReference type="SAM" id="Phobius"/>
    </source>
</evidence>
<keyword evidence="2 4" id="KW-0694">RNA-binding</keyword>
<dbReference type="InterPro" id="IPR002344">
    <property type="entry name" value="Lupus_La"/>
</dbReference>
<dbReference type="InterPro" id="IPR045180">
    <property type="entry name" value="La_dom_prot"/>
</dbReference>
<keyword evidence="5" id="KW-0472">Membrane</keyword>